<evidence type="ECO:0000313" key="7">
    <source>
        <dbReference type="EMBL" id="AMK96090.1"/>
    </source>
</evidence>
<keyword evidence="5 6" id="KW-0472">Membrane</keyword>
<dbReference type="GO" id="GO:0065002">
    <property type="term" value="P:intracellular protein transmembrane transport"/>
    <property type="evidence" value="ECO:0007669"/>
    <property type="project" value="TreeGrafter"/>
</dbReference>
<evidence type="ECO:0000256" key="2">
    <source>
        <dbReference type="ARBA" id="ARBA00008882"/>
    </source>
</evidence>
<organism evidence="7">
    <name type="scientific">Sporolithon durum</name>
    <dbReference type="NCBI Taxonomy" id="48970"/>
    <lineage>
        <taxon>Eukaryota</taxon>
        <taxon>Rhodophyta</taxon>
        <taxon>Florideophyceae</taxon>
        <taxon>Corallinophycidae</taxon>
        <taxon>Sporolithales</taxon>
        <taxon>Sporolithaceae</taxon>
        <taxon>Sporolithon</taxon>
    </lineage>
</organism>
<feature type="transmembrane region" description="Helical" evidence="6">
    <location>
        <begin position="36"/>
        <end position="54"/>
    </location>
</feature>
<feature type="transmembrane region" description="Helical" evidence="6">
    <location>
        <begin position="117"/>
        <end position="137"/>
    </location>
</feature>
<dbReference type="GO" id="GO:0033281">
    <property type="term" value="C:TAT protein transport complex"/>
    <property type="evidence" value="ECO:0007669"/>
    <property type="project" value="TreeGrafter"/>
</dbReference>
<dbReference type="Pfam" id="PF00902">
    <property type="entry name" value="TatC"/>
    <property type="match status" value="1"/>
</dbReference>
<proteinExistence type="inferred from homology"/>
<dbReference type="GeneID" id="27215533"/>
<keyword evidence="7" id="KW-0934">Plastid</keyword>
<evidence type="ECO:0000256" key="5">
    <source>
        <dbReference type="ARBA" id="ARBA00023136"/>
    </source>
</evidence>
<evidence type="ECO:0000256" key="6">
    <source>
        <dbReference type="SAM" id="Phobius"/>
    </source>
</evidence>
<evidence type="ECO:0000256" key="3">
    <source>
        <dbReference type="ARBA" id="ARBA00022692"/>
    </source>
</evidence>
<dbReference type="AlphaFoldDB" id="A0A141SCS2"/>
<dbReference type="PRINTS" id="PR01840">
    <property type="entry name" value="TATCFAMILY"/>
</dbReference>
<dbReference type="PROSITE" id="PS01218">
    <property type="entry name" value="TATC"/>
    <property type="match status" value="1"/>
</dbReference>
<dbReference type="GO" id="GO:0009977">
    <property type="term" value="F:proton motive force dependent protein transmembrane transporter activity"/>
    <property type="evidence" value="ECO:0007669"/>
    <property type="project" value="TreeGrafter"/>
</dbReference>
<dbReference type="HAMAP" id="MF_00902">
    <property type="entry name" value="TatC"/>
    <property type="match status" value="1"/>
</dbReference>
<dbReference type="RefSeq" id="YP_009243848.1">
    <property type="nucleotide sequence ID" value="NC_029857.1"/>
</dbReference>
<comment type="subcellular location">
    <subcellularLocation>
        <location evidence="1">Membrane</location>
        <topology evidence="1">Multi-pass membrane protein</topology>
    </subcellularLocation>
</comment>
<dbReference type="PANTHER" id="PTHR30371">
    <property type="entry name" value="SEC-INDEPENDENT PROTEIN TRANSLOCASE PROTEIN TATC"/>
    <property type="match status" value="1"/>
</dbReference>
<feature type="transmembrane region" description="Helical" evidence="6">
    <location>
        <begin position="204"/>
        <end position="222"/>
    </location>
</feature>
<dbReference type="NCBIfam" id="TIGR00945">
    <property type="entry name" value="tatC"/>
    <property type="match status" value="1"/>
</dbReference>
<geneLocation type="plastid" evidence="7"/>
<protein>
    <submittedName>
        <fullName evidence="7">Sec-independent translocase component C</fullName>
    </submittedName>
</protein>
<gene>
    <name evidence="7" type="primary">tatC</name>
    <name evidence="7" type="ORF">Sdur_031</name>
</gene>
<evidence type="ECO:0000256" key="1">
    <source>
        <dbReference type="ARBA" id="ARBA00004141"/>
    </source>
</evidence>
<keyword evidence="4 6" id="KW-1133">Transmembrane helix</keyword>
<feature type="transmembrane region" description="Helical" evidence="6">
    <location>
        <begin position="168"/>
        <end position="192"/>
    </location>
</feature>
<feature type="transmembrane region" description="Helical" evidence="6">
    <location>
        <begin position="85"/>
        <end position="110"/>
    </location>
</feature>
<dbReference type="InterPro" id="IPR002033">
    <property type="entry name" value="TatC"/>
</dbReference>
<feature type="transmembrane region" description="Helical" evidence="6">
    <location>
        <begin position="228"/>
        <end position="248"/>
    </location>
</feature>
<dbReference type="EMBL" id="KT266785">
    <property type="protein sequence ID" value="AMK96090.1"/>
    <property type="molecule type" value="Genomic_DNA"/>
</dbReference>
<sequence>MLSTKTKNNNKNNDNSINNDIKMSIFEHLEELRTRIIKSFLCFTITTCLSFIYIKDISYLLKQPAIGIKFLQLSPGEYFFTSIKVAMYTGLITSSPFIIYQITLFILPGLTVRETKLILPILITSILLFFIGILFSYSTLTPAALNFFINYGSDIVEPVWSFEQYFDFILTLLLSTGIAFQVPVIQIVVGIFEIISSTQMISAWKYIVLICTIIGAILTPSTDPFTQIILSFAILSLYFIATCILMILKK</sequence>
<reference evidence="7" key="1">
    <citation type="submission" date="2015-07" db="EMBL/GenBank/DDBJ databases">
        <title>Reconstructing the complex evolutionary history of mobile plasmids in red algal genomes.</title>
        <authorList>
            <person name="Lee J."/>
            <person name="Kim K.M."/>
            <person name="Yang E.C."/>
            <person name="Miller K.A."/>
            <person name="Boo S.M."/>
            <person name="Bhattacharya D."/>
            <person name="Yoon H.S."/>
        </authorList>
    </citation>
    <scope>NUCLEOTIDE SEQUENCE</scope>
</reference>
<comment type="similarity">
    <text evidence="2">Belongs to the TatC family.</text>
</comment>
<accession>A0A141SCS2</accession>
<name>A0A141SCS2_9FLOR</name>
<dbReference type="GO" id="GO:0043953">
    <property type="term" value="P:protein transport by the Tat complex"/>
    <property type="evidence" value="ECO:0007669"/>
    <property type="project" value="TreeGrafter"/>
</dbReference>
<keyword evidence="3 6" id="KW-0812">Transmembrane</keyword>
<dbReference type="PANTHER" id="PTHR30371:SF0">
    <property type="entry name" value="SEC-INDEPENDENT PROTEIN TRANSLOCASE PROTEIN TATC, CHLOROPLASTIC-RELATED"/>
    <property type="match status" value="1"/>
</dbReference>
<dbReference type="InterPro" id="IPR019820">
    <property type="entry name" value="Sec-indep_translocase_CS"/>
</dbReference>
<evidence type="ECO:0000256" key="4">
    <source>
        <dbReference type="ARBA" id="ARBA00022989"/>
    </source>
</evidence>